<protein>
    <submittedName>
        <fullName evidence="7">Glucosyl-3-phosphoglycerate synthase</fullName>
        <ecNumber evidence="7">2.4.1.266</ecNumber>
    </submittedName>
</protein>
<dbReference type="SUPFAM" id="SSF53448">
    <property type="entry name" value="Nucleotide-diphospho-sugar transferases"/>
    <property type="match status" value="1"/>
</dbReference>
<keyword evidence="3 7" id="KW-0328">Glycosyltransferase</keyword>
<keyword evidence="5" id="KW-0460">Magnesium</keyword>
<comment type="cofactor">
    <cofactor evidence="1">
        <name>Mg(2+)</name>
        <dbReference type="ChEBI" id="CHEBI:18420"/>
    </cofactor>
</comment>
<keyword evidence="4 7" id="KW-0808">Transferase</keyword>
<evidence type="ECO:0000256" key="4">
    <source>
        <dbReference type="ARBA" id="ARBA00022679"/>
    </source>
</evidence>
<evidence type="ECO:0000256" key="5">
    <source>
        <dbReference type="ARBA" id="ARBA00022842"/>
    </source>
</evidence>
<name>A0A485MB88_9ZZZZ</name>
<dbReference type="EMBL" id="CAADRM010000146">
    <property type="protein sequence ID" value="VFU18198.1"/>
    <property type="molecule type" value="Genomic_DNA"/>
</dbReference>
<sequence>MVNYNTALRGYTAKRIEEIESADILIGIPCYNNEATIAHVIQMVSHGLDKHYRGSRSVIFIADGGSTDDSREVAKEFQIKPWQEKLISIYRGPGGKGTALRSVFEAADRLNVKVCAVVDSDIRSITSDWIRYLLEPVLERNYQFVAPVYMRHKYDGTITNNIVYNLTRTLYGKRIRQPIGGDFAFSREVARFYVDQAVWSTDVARFGVDIWMTTSAITNNFRICQSNLGVKIHDAKDPSTHLGPMFRQVTWTLFNLMEVYESFWKDVRGSAAVETFGMKEYAEPEVVNVNLDALVEKFRSGFRHFGVLWKQIFCPRCYQEIENAARLSTDDFTLPIEAWVHVLYELAATFHAWKANRYKLVELVEPLYYGRVASFVNQSKGIDSRQAEELVEDQARSFEAQKDYLIEMWEVKSREEEAGGAQDEEIPLYL</sequence>
<dbReference type="InterPro" id="IPR029044">
    <property type="entry name" value="Nucleotide-diphossugar_trans"/>
</dbReference>
<dbReference type="Pfam" id="PF00535">
    <property type="entry name" value="Glycos_transf_2"/>
    <property type="match status" value="1"/>
</dbReference>
<dbReference type="Gene3D" id="3.90.550.10">
    <property type="entry name" value="Spore Coat Polysaccharide Biosynthesis Protein SpsA, Chain A"/>
    <property type="match status" value="1"/>
</dbReference>
<dbReference type="InterPro" id="IPR050256">
    <property type="entry name" value="Glycosyltransferase_2"/>
</dbReference>
<evidence type="ECO:0000256" key="2">
    <source>
        <dbReference type="ARBA" id="ARBA00006739"/>
    </source>
</evidence>
<gene>
    <name evidence="7" type="primary">gpgS</name>
    <name evidence="7" type="ORF">SCFA_790018</name>
</gene>
<reference evidence="7" key="1">
    <citation type="submission" date="2019-03" db="EMBL/GenBank/DDBJ databases">
        <authorList>
            <person name="Hao L."/>
        </authorList>
    </citation>
    <scope>NUCLEOTIDE SEQUENCE</scope>
</reference>
<dbReference type="PANTHER" id="PTHR48090">
    <property type="entry name" value="UNDECAPRENYL-PHOSPHATE 4-DEOXY-4-FORMAMIDO-L-ARABINOSE TRANSFERASE-RELATED"/>
    <property type="match status" value="1"/>
</dbReference>
<dbReference type="EC" id="2.4.1.266" evidence="7"/>
<dbReference type="InterPro" id="IPR001173">
    <property type="entry name" value="Glyco_trans_2-like"/>
</dbReference>
<evidence type="ECO:0000313" key="7">
    <source>
        <dbReference type="EMBL" id="VFU18198.1"/>
    </source>
</evidence>
<organism evidence="7">
    <name type="scientific">anaerobic digester metagenome</name>
    <dbReference type="NCBI Taxonomy" id="1263854"/>
    <lineage>
        <taxon>unclassified sequences</taxon>
        <taxon>metagenomes</taxon>
        <taxon>ecological metagenomes</taxon>
    </lineage>
</organism>
<comment type="similarity">
    <text evidence="2">Belongs to the glycosyltransferase 2 family.</text>
</comment>
<accession>A0A485MB88</accession>
<evidence type="ECO:0000256" key="1">
    <source>
        <dbReference type="ARBA" id="ARBA00001946"/>
    </source>
</evidence>
<dbReference type="AlphaFoldDB" id="A0A485MB88"/>
<dbReference type="PANTHER" id="PTHR48090:SF10">
    <property type="entry name" value="GLUCOSYL-3-PHOSPHOGLYCERATE SYNTHASE"/>
    <property type="match status" value="1"/>
</dbReference>
<evidence type="ECO:0000256" key="3">
    <source>
        <dbReference type="ARBA" id="ARBA00022676"/>
    </source>
</evidence>
<evidence type="ECO:0000259" key="6">
    <source>
        <dbReference type="Pfam" id="PF00535"/>
    </source>
</evidence>
<dbReference type="GO" id="GO:0016757">
    <property type="term" value="F:glycosyltransferase activity"/>
    <property type="evidence" value="ECO:0007669"/>
    <property type="project" value="UniProtKB-KW"/>
</dbReference>
<feature type="domain" description="Glycosyltransferase 2-like" evidence="6">
    <location>
        <begin position="26"/>
        <end position="177"/>
    </location>
</feature>
<proteinExistence type="inferred from homology"/>